<comment type="caution">
    <text evidence="1">The sequence shown here is derived from an EMBL/GenBank/DDBJ whole genome shotgun (WGS) entry which is preliminary data.</text>
</comment>
<protein>
    <submittedName>
        <fullName evidence="1">Uncharacterized protein</fullName>
    </submittedName>
</protein>
<keyword evidence="2" id="KW-1185">Reference proteome</keyword>
<evidence type="ECO:0000313" key="1">
    <source>
        <dbReference type="EMBL" id="RJX39144.1"/>
    </source>
</evidence>
<proteinExistence type="predicted"/>
<dbReference type="Proteomes" id="UP000267798">
    <property type="component" value="Unassembled WGS sequence"/>
</dbReference>
<organism evidence="1 2">
    <name type="scientific">Paenibacillus pinisoli</name>
    <dbReference type="NCBI Taxonomy" id="1276110"/>
    <lineage>
        <taxon>Bacteria</taxon>
        <taxon>Bacillati</taxon>
        <taxon>Bacillota</taxon>
        <taxon>Bacilli</taxon>
        <taxon>Bacillales</taxon>
        <taxon>Paenibacillaceae</taxon>
        <taxon>Paenibacillus</taxon>
    </lineage>
</organism>
<dbReference type="AlphaFoldDB" id="A0A3A6PZH7"/>
<dbReference type="RefSeq" id="WP_120112284.1">
    <property type="nucleotide sequence ID" value="NZ_QXQB01000003.1"/>
</dbReference>
<accession>A0A3A6PZH7</accession>
<sequence length="149" mass="16555">MTDIINKILGVVIAFTLLVGAPLVITALQKDLTMNRSVLNEMTNLIDKVSDNGRLSEQDLSEFYVNISSHGMAMDGTISRYMKVVNPDAAGGTVTSYMLVDDHKHWNTGDIIKVRVRAVDFSGAQRLQNYLLRLTPPKFDQTLAGMIRK</sequence>
<name>A0A3A6PZH7_9BACL</name>
<reference evidence="1 2" key="1">
    <citation type="submission" date="2018-09" db="EMBL/GenBank/DDBJ databases">
        <title>Paenibacillus aracenensis nov. sp. isolated from a cave in southern Spain.</title>
        <authorList>
            <person name="Jurado V."/>
            <person name="Gutierrez-Patricio S."/>
            <person name="Gonzalez-Pimentel J.L."/>
            <person name="Miller A.Z."/>
            <person name="Laiz L."/>
            <person name="Saiz-Jimenez C."/>
        </authorList>
    </citation>
    <scope>NUCLEOTIDE SEQUENCE [LARGE SCALE GENOMIC DNA]</scope>
    <source>
        <strain evidence="1 2">JCM 19203</strain>
    </source>
</reference>
<gene>
    <name evidence="1" type="ORF">D3P09_16765</name>
</gene>
<dbReference type="OrthoDB" id="2604232at2"/>
<dbReference type="EMBL" id="QXQB01000003">
    <property type="protein sequence ID" value="RJX39144.1"/>
    <property type="molecule type" value="Genomic_DNA"/>
</dbReference>
<evidence type="ECO:0000313" key="2">
    <source>
        <dbReference type="Proteomes" id="UP000267798"/>
    </source>
</evidence>